<dbReference type="InParanoid" id="A0A165B112"/>
<proteinExistence type="inferred from homology"/>
<dbReference type="OrthoDB" id="2998174at2759"/>
<keyword evidence="4" id="KW-1185">Reference proteome</keyword>
<dbReference type="InterPro" id="IPR024652">
    <property type="entry name" value="Trichodiene_synth"/>
</dbReference>
<dbReference type="Pfam" id="PF06330">
    <property type="entry name" value="TRI5"/>
    <property type="match status" value="1"/>
</dbReference>
<organism evidence="3 4">
    <name type="scientific">Laetiporus sulphureus 93-53</name>
    <dbReference type="NCBI Taxonomy" id="1314785"/>
    <lineage>
        <taxon>Eukaryota</taxon>
        <taxon>Fungi</taxon>
        <taxon>Dikarya</taxon>
        <taxon>Basidiomycota</taxon>
        <taxon>Agaricomycotina</taxon>
        <taxon>Agaricomycetes</taxon>
        <taxon>Polyporales</taxon>
        <taxon>Laetiporus</taxon>
    </lineage>
</organism>
<dbReference type="SUPFAM" id="SSF48576">
    <property type="entry name" value="Terpenoid synthases"/>
    <property type="match status" value="1"/>
</dbReference>
<dbReference type="GO" id="GO:0016838">
    <property type="term" value="F:carbon-oxygen lyase activity, acting on phosphates"/>
    <property type="evidence" value="ECO:0007669"/>
    <property type="project" value="InterPro"/>
</dbReference>
<keyword evidence="2" id="KW-0456">Lyase</keyword>
<dbReference type="Proteomes" id="UP000076871">
    <property type="component" value="Unassembled WGS sequence"/>
</dbReference>
<reference evidence="3 4" key="1">
    <citation type="journal article" date="2016" name="Mol. Biol. Evol.">
        <title>Comparative Genomics of Early-Diverging Mushroom-Forming Fungi Provides Insights into the Origins of Lignocellulose Decay Capabilities.</title>
        <authorList>
            <person name="Nagy L.G."/>
            <person name="Riley R."/>
            <person name="Tritt A."/>
            <person name="Adam C."/>
            <person name="Daum C."/>
            <person name="Floudas D."/>
            <person name="Sun H."/>
            <person name="Yadav J.S."/>
            <person name="Pangilinan J."/>
            <person name="Larsson K.H."/>
            <person name="Matsuura K."/>
            <person name="Barry K."/>
            <person name="Labutti K."/>
            <person name="Kuo R."/>
            <person name="Ohm R.A."/>
            <person name="Bhattacharya S.S."/>
            <person name="Shirouzu T."/>
            <person name="Yoshinaga Y."/>
            <person name="Martin F.M."/>
            <person name="Grigoriev I.V."/>
            <person name="Hibbett D.S."/>
        </authorList>
    </citation>
    <scope>NUCLEOTIDE SEQUENCE [LARGE SCALE GENOMIC DNA]</scope>
    <source>
        <strain evidence="3 4">93-53</strain>
    </source>
</reference>
<evidence type="ECO:0000313" key="4">
    <source>
        <dbReference type="Proteomes" id="UP000076871"/>
    </source>
</evidence>
<dbReference type="GeneID" id="63831834"/>
<evidence type="ECO:0000313" key="3">
    <source>
        <dbReference type="EMBL" id="KZT00026.1"/>
    </source>
</evidence>
<dbReference type="Gene3D" id="1.10.600.10">
    <property type="entry name" value="Farnesyl Diphosphate Synthase"/>
    <property type="match status" value="1"/>
</dbReference>
<dbReference type="AlphaFoldDB" id="A0A165B112"/>
<evidence type="ECO:0000256" key="1">
    <source>
        <dbReference type="ARBA" id="ARBA00007946"/>
    </source>
</evidence>
<name>A0A165B112_9APHY</name>
<sequence>MVQNIGKAQSDELPALLEVSRAAISYLLDGLHVSPTPMHRDFELESRVRELAQSWPFGERIRPHIVTALTITETAYHHVSDMNAKVAITVFTALLTCMDDPGKHNSDAVDSIDHYRRLCNGSAMHDPGMLGELNRCLKGMWDLYPPLGANAIFIATLKFMNGTMLENSDESAFSNSSGSRAFVEYQRNLTGISEAYAFFIWDKKSFPDSRVYERAIPDAALAVNYVNDLLSFYKEEAAGEMVNYIHNRAIVMHRSAAQTLCEVADEIIAASARVRSNLLSEDAIDAWDSFEKGYIMFHIGDPRYRLQEILGMEYMIDAY</sequence>
<accession>A0A165B112</accession>
<dbReference type="EMBL" id="KV427700">
    <property type="protein sequence ID" value="KZT00026.1"/>
    <property type="molecule type" value="Genomic_DNA"/>
</dbReference>
<dbReference type="RefSeq" id="XP_040757766.1">
    <property type="nucleotide sequence ID" value="XM_040914807.1"/>
</dbReference>
<protein>
    <submittedName>
        <fullName evidence="3">Terpenoid synthase</fullName>
    </submittedName>
</protein>
<comment type="similarity">
    <text evidence="1">Belongs to the trichodiene synthase family.</text>
</comment>
<dbReference type="InterPro" id="IPR008949">
    <property type="entry name" value="Isoprenoid_synthase_dom_sf"/>
</dbReference>
<dbReference type="SFLD" id="SFLDG01021">
    <property type="entry name" value="Trichodiene_Synthase_Like"/>
    <property type="match status" value="1"/>
</dbReference>
<dbReference type="STRING" id="1314785.A0A165B112"/>
<gene>
    <name evidence="3" type="ORF">LAESUDRAFT_816741</name>
</gene>
<evidence type="ECO:0000256" key="2">
    <source>
        <dbReference type="ARBA" id="ARBA00023239"/>
    </source>
</evidence>
<dbReference type="SFLD" id="SFLDS00005">
    <property type="entry name" value="Isoprenoid_Synthase_Type_I"/>
    <property type="match status" value="1"/>
</dbReference>